<evidence type="ECO:0000313" key="5">
    <source>
        <dbReference type="EMBL" id="MFB9106080.1"/>
    </source>
</evidence>
<keyword evidence="5" id="KW-0808">Transferase</keyword>
<dbReference type="SUPFAM" id="SSF55874">
    <property type="entry name" value="ATPase domain of HSP90 chaperone/DNA topoisomerase II/histidine kinase"/>
    <property type="match status" value="1"/>
</dbReference>
<evidence type="ECO:0000256" key="1">
    <source>
        <dbReference type="PROSITE-ProRule" id="PRU00339"/>
    </source>
</evidence>
<protein>
    <submittedName>
        <fullName evidence="5">Histidine kinase</fullName>
    </submittedName>
</protein>
<dbReference type="Pfam" id="PF06580">
    <property type="entry name" value="His_kinase"/>
    <property type="match status" value="1"/>
</dbReference>
<dbReference type="Gene3D" id="1.25.40.10">
    <property type="entry name" value="Tetratricopeptide repeat domain"/>
    <property type="match status" value="2"/>
</dbReference>
<evidence type="ECO:0000256" key="3">
    <source>
        <dbReference type="SAM" id="SignalP"/>
    </source>
</evidence>
<dbReference type="InterPro" id="IPR050640">
    <property type="entry name" value="Bact_2-comp_sensor_kinase"/>
</dbReference>
<feature type="chain" id="PRO_5045454831" evidence="3">
    <location>
        <begin position="23"/>
        <end position="730"/>
    </location>
</feature>
<feature type="transmembrane region" description="Helical" evidence="2">
    <location>
        <begin position="485"/>
        <end position="505"/>
    </location>
</feature>
<feature type="repeat" description="TPR" evidence="1">
    <location>
        <begin position="164"/>
        <end position="197"/>
    </location>
</feature>
<dbReference type="Pfam" id="PF13181">
    <property type="entry name" value="TPR_8"/>
    <property type="match status" value="2"/>
</dbReference>
<dbReference type="InterPro" id="IPR011990">
    <property type="entry name" value="TPR-like_helical_dom_sf"/>
</dbReference>
<keyword evidence="5" id="KW-0418">Kinase</keyword>
<dbReference type="SUPFAM" id="SSF49464">
    <property type="entry name" value="Carboxypeptidase regulatory domain-like"/>
    <property type="match status" value="1"/>
</dbReference>
<dbReference type="RefSeq" id="WP_290268549.1">
    <property type="nucleotide sequence ID" value="NZ_JAUFQP010000007.1"/>
</dbReference>
<keyword evidence="2" id="KW-1133">Transmembrane helix</keyword>
<dbReference type="GO" id="GO:0016301">
    <property type="term" value="F:kinase activity"/>
    <property type="evidence" value="ECO:0007669"/>
    <property type="project" value="UniProtKB-KW"/>
</dbReference>
<evidence type="ECO:0000259" key="4">
    <source>
        <dbReference type="Pfam" id="PF06580"/>
    </source>
</evidence>
<keyword evidence="1" id="KW-0802">TPR repeat</keyword>
<evidence type="ECO:0000256" key="2">
    <source>
        <dbReference type="SAM" id="Phobius"/>
    </source>
</evidence>
<name>A0ABV5H2F1_9FLAO</name>
<dbReference type="InterPro" id="IPR008969">
    <property type="entry name" value="CarboxyPept-like_regulatory"/>
</dbReference>
<organism evidence="5 6">
    <name type="scientific">Algibacter miyuki</name>
    <dbReference type="NCBI Taxonomy" id="1306933"/>
    <lineage>
        <taxon>Bacteria</taxon>
        <taxon>Pseudomonadati</taxon>
        <taxon>Bacteroidota</taxon>
        <taxon>Flavobacteriia</taxon>
        <taxon>Flavobacteriales</taxon>
        <taxon>Flavobacteriaceae</taxon>
        <taxon>Algibacter</taxon>
    </lineage>
</organism>
<dbReference type="InterPro" id="IPR036890">
    <property type="entry name" value="HATPase_C_sf"/>
</dbReference>
<dbReference type="PROSITE" id="PS50005">
    <property type="entry name" value="TPR"/>
    <property type="match status" value="1"/>
</dbReference>
<dbReference type="InterPro" id="IPR019734">
    <property type="entry name" value="TPR_rpt"/>
</dbReference>
<keyword evidence="2" id="KW-0472">Membrane</keyword>
<dbReference type="InterPro" id="IPR010559">
    <property type="entry name" value="Sig_transdc_His_kin_internal"/>
</dbReference>
<dbReference type="EMBL" id="JBHMFA010000010">
    <property type="protein sequence ID" value="MFB9106080.1"/>
    <property type="molecule type" value="Genomic_DNA"/>
</dbReference>
<keyword evidence="3" id="KW-0732">Signal</keyword>
<accession>A0ABV5H2F1</accession>
<feature type="signal peptide" evidence="3">
    <location>
        <begin position="1"/>
        <end position="22"/>
    </location>
</feature>
<proteinExistence type="predicted"/>
<dbReference type="Gene3D" id="3.30.565.10">
    <property type="entry name" value="Histidine kinase-like ATPase, C-terminal domain"/>
    <property type="match status" value="1"/>
</dbReference>
<feature type="domain" description="Signal transduction histidine kinase internal region" evidence="4">
    <location>
        <begin position="520"/>
        <end position="598"/>
    </location>
</feature>
<dbReference type="Proteomes" id="UP001589590">
    <property type="component" value="Unassembled WGS sequence"/>
</dbReference>
<gene>
    <name evidence="5" type="ORF">ACFFU1_14340</name>
</gene>
<sequence>MSAFLKHIVILNFIVFSTLVLAQNNNVFNNQNTRFTVRGSVVESDTRNAIPGVNIEVNGGGYTTTDMSGDFKIEVQLGDELTIRSKDFETVYYTIKSNERIEVRVEKNQDDKVLFRSSKRLRSNPETFKSLIDSAEAYLKKDAQKSIRFITEALSESSSSKEKSLVYDVLGDVYMQLKQYDLAVSNYRTSIQNTETNDTSLKLAQAYKLNKNYQESLQMYLALNKSNLSNWQLVSLHEGLGDVYLLTKNFDASIAAYKEGLAVAQKHLITPKITDLNSKIAQVYGVKGDAEQAKGFFSKSLQLANTENKKRAVSEKLRVADFQNEISDYSEEIQLRKEALSTISEIETDSVFDNESPLTPQNQNYKIGKAYASQGDVGNAITYLEKSIVEAESKRDLIVKKEATRKLSEVYENAEDYKKSLQAFQDYVDLVDQVYAEKEKEISQAARFSRELTTKQNRITSLESDRELSESKYQLTNEQSKRQTLIIYSLIGGVLLLLLTAFLMYKYIKQQRLANNLLALKSLRSQMNPHFIFNALNSVNSFIASNDERTANKYLTDFSLLMRAVLENSEQDFIPLEKEIKLLELYTKLEHFRFKDKFDYNIKVDENIKINDFLIPPMLLQPYIENAVWHGLRYKKTKGQLEIGITQTKANEISISITDDGIGREKSIALKTEHQQKQNSKGMGNIKKRVSILNTMYKDKVDVAISDFKKDGDTGTQVIVTLKKINMLKN</sequence>
<dbReference type="PANTHER" id="PTHR34220">
    <property type="entry name" value="SENSOR HISTIDINE KINASE YPDA"/>
    <property type="match status" value="1"/>
</dbReference>
<keyword evidence="2" id="KW-0812">Transmembrane</keyword>
<dbReference type="SUPFAM" id="SSF48452">
    <property type="entry name" value="TPR-like"/>
    <property type="match status" value="1"/>
</dbReference>
<keyword evidence="6" id="KW-1185">Reference proteome</keyword>
<comment type="caution">
    <text evidence="5">The sequence shown here is derived from an EMBL/GenBank/DDBJ whole genome shotgun (WGS) entry which is preliminary data.</text>
</comment>
<dbReference type="SMART" id="SM00028">
    <property type="entry name" value="TPR"/>
    <property type="match status" value="4"/>
</dbReference>
<evidence type="ECO:0000313" key="6">
    <source>
        <dbReference type="Proteomes" id="UP001589590"/>
    </source>
</evidence>
<dbReference type="PANTHER" id="PTHR34220:SF7">
    <property type="entry name" value="SENSOR HISTIDINE KINASE YPDA"/>
    <property type="match status" value="1"/>
</dbReference>
<reference evidence="5 6" key="1">
    <citation type="submission" date="2024-09" db="EMBL/GenBank/DDBJ databases">
        <authorList>
            <person name="Sun Q."/>
            <person name="Mori K."/>
        </authorList>
    </citation>
    <scope>NUCLEOTIDE SEQUENCE [LARGE SCALE GENOMIC DNA]</scope>
    <source>
        <strain evidence="5 6">CECT 8300</strain>
    </source>
</reference>